<dbReference type="InterPro" id="IPR036991">
    <property type="entry name" value="Fe_hydrogenase_ssu_sf"/>
</dbReference>
<dbReference type="EMBL" id="CP002281">
    <property type="protein sequence ID" value="ADO82422.1"/>
    <property type="molecule type" value="Genomic_DNA"/>
</dbReference>
<dbReference type="GO" id="GO:0008901">
    <property type="term" value="F:ferredoxin hydrogenase activity"/>
    <property type="evidence" value="ECO:0007669"/>
    <property type="project" value="InterPro"/>
</dbReference>
<dbReference type="Gene3D" id="3.10.20.740">
    <property type="match status" value="1"/>
</dbReference>
<protein>
    <submittedName>
        <fullName evidence="9">Hydrogenase, Fe-only</fullName>
    </submittedName>
</protein>
<dbReference type="HOGENOM" id="CLU_018240_2_1_0"/>
<feature type="domain" description="2Fe-2S ferredoxin-type" evidence="6">
    <location>
        <begin position="1"/>
        <end position="77"/>
    </location>
</feature>
<dbReference type="SUPFAM" id="SSF54862">
    <property type="entry name" value="4Fe-4S ferredoxins"/>
    <property type="match status" value="1"/>
</dbReference>
<dbReference type="InterPro" id="IPR036010">
    <property type="entry name" value="2Fe-2S_ferredoxin-like_sf"/>
</dbReference>
<dbReference type="GO" id="GO:0051539">
    <property type="term" value="F:4 iron, 4 sulfur cluster binding"/>
    <property type="evidence" value="ECO:0007669"/>
    <property type="project" value="UniProtKB-KW"/>
</dbReference>
<dbReference type="PROSITE" id="PS51085">
    <property type="entry name" value="2FE2S_FER_2"/>
    <property type="match status" value="1"/>
</dbReference>
<dbReference type="Proteomes" id="UP000006875">
    <property type="component" value="Chromosome"/>
</dbReference>
<dbReference type="AlphaFoldDB" id="E3H6Q3"/>
<dbReference type="KEGG" id="ipo:Ilyop_0635"/>
<dbReference type="eggNOG" id="COG4624">
    <property type="taxonomic scope" value="Bacteria"/>
</dbReference>
<proteinExistence type="predicted"/>
<accession>E3H6Q3</accession>
<evidence type="ECO:0000256" key="5">
    <source>
        <dbReference type="ARBA" id="ARBA00023014"/>
    </source>
</evidence>
<dbReference type="Gene3D" id="4.10.260.20">
    <property type="entry name" value="Iron hydrogenase, small subunit"/>
    <property type="match status" value="1"/>
</dbReference>
<keyword evidence="2" id="KW-0479">Metal-binding</keyword>
<keyword evidence="5" id="KW-0411">Iron-sulfur</keyword>
<dbReference type="SUPFAM" id="SSF54292">
    <property type="entry name" value="2Fe-2S ferredoxin-like"/>
    <property type="match status" value="1"/>
</dbReference>
<dbReference type="SUPFAM" id="SSF53920">
    <property type="entry name" value="Fe-only hydrogenase"/>
    <property type="match status" value="1"/>
</dbReference>
<feature type="domain" description="4Fe-4S ferredoxin-type" evidence="7">
    <location>
        <begin position="136"/>
        <end position="166"/>
    </location>
</feature>
<dbReference type="Gene3D" id="3.40.50.1780">
    <property type="match status" value="1"/>
</dbReference>
<evidence type="ECO:0000259" key="7">
    <source>
        <dbReference type="PROSITE" id="PS51379"/>
    </source>
</evidence>
<feature type="domain" description="4Fe-4S His(Cys)3-ligated-type" evidence="8">
    <location>
        <begin position="77"/>
        <end position="117"/>
    </location>
</feature>
<evidence type="ECO:0000313" key="10">
    <source>
        <dbReference type="Proteomes" id="UP000006875"/>
    </source>
</evidence>
<dbReference type="PROSITE" id="PS00198">
    <property type="entry name" value="4FE4S_FER_1"/>
    <property type="match status" value="1"/>
</dbReference>
<dbReference type="SMART" id="SM00902">
    <property type="entry name" value="Fe_hyd_SSU"/>
    <property type="match status" value="1"/>
</dbReference>
<dbReference type="FunFam" id="3.30.70.20:FF:000035">
    <property type="entry name" value="Iron hydrogenase 1"/>
    <property type="match status" value="1"/>
</dbReference>
<evidence type="ECO:0000256" key="2">
    <source>
        <dbReference type="ARBA" id="ARBA00022723"/>
    </source>
</evidence>
<evidence type="ECO:0000256" key="3">
    <source>
        <dbReference type="ARBA" id="ARBA00022737"/>
    </source>
</evidence>
<dbReference type="PROSITE" id="PS51839">
    <property type="entry name" value="4FE4S_HC3"/>
    <property type="match status" value="1"/>
</dbReference>
<dbReference type="InterPro" id="IPR004108">
    <property type="entry name" value="Fe_hydrogenase_lsu_C"/>
</dbReference>
<dbReference type="Pfam" id="PF02256">
    <property type="entry name" value="Fe_hyd_SSU"/>
    <property type="match status" value="1"/>
</dbReference>
<evidence type="ECO:0000259" key="8">
    <source>
        <dbReference type="PROSITE" id="PS51839"/>
    </source>
</evidence>
<evidence type="ECO:0000256" key="1">
    <source>
        <dbReference type="ARBA" id="ARBA00022485"/>
    </source>
</evidence>
<organism evidence="9 10">
    <name type="scientific">Ilyobacter polytropus (strain ATCC 51220 / DSM 2926 / LMG 16218 / CuHBu1)</name>
    <dbReference type="NCBI Taxonomy" id="572544"/>
    <lineage>
        <taxon>Bacteria</taxon>
        <taxon>Fusobacteriati</taxon>
        <taxon>Fusobacteriota</taxon>
        <taxon>Fusobacteriia</taxon>
        <taxon>Fusobacteriales</taxon>
        <taxon>Fusobacteriaceae</taxon>
        <taxon>Ilyobacter</taxon>
    </lineage>
</organism>
<evidence type="ECO:0000256" key="4">
    <source>
        <dbReference type="ARBA" id="ARBA00023004"/>
    </source>
</evidence>
<dbReference type="InterPro" id="IPR019574">
    <property type="entry name" value="NADH_UbQ_OxRdtase_Gsu_4Fe4S-bd"/>
</dbReference>
<sequence length="572" mass="63305">MDIKLTVNNKETIFDGGISLLENLDNMGIDIPSLCYHKDLGSQDVCGICVIDIDGELVKSCSTKPKEGMVIRTYTDDIEARRKDILEKLMENHSNDCLTCEKAKGDCQLQDACYEYGVENRNSKPVTMYEIDRSSEGMVRDMNKCIKCEKCVAVCKDIQGIGVYDVEVVDGEKEIVLVGGKNLSETKCISCGQCVKVCPVGALVENNTVSELSRELKKREKHFIVQMAPAIKHTIGEEFFIAPGQDVTSMMVGALKKLGFSKVFSTDYSADVTIMEEGTELIQRLTKGKGKTPMFTSCCPGWVNYVEKNHPEFLGNLSSCKSPQQIFGALAKSYYAEESKVPKEDIVVVSIMPCTAKKGEAQRIEMEDHDRVRDVDVVITTREFAKLVKMNNINFAALPNGQEYDSFMGKGSSAGRLFGTSGGVMEAALRTVATILSEEKVGVLEFEEIRGFKNVKETTVEIGENKLKLAVVNGIGSAHSVMEGIKSGRLYYDFVEVMACHGGCISGGGAPIPDNLDVRRQRMEGMHGFDKTSTLRRSHDNPEIKRLYENYLEDPCGHKSHHLLHTTYSDKS</sequence>
<keyword evidence="1" id="KW-0004">4Fe-4S</keyword>
<dbReference type="eggNOG" id="COG3383">
    <property type="taxonomic scope" value="Bacteria"/>
</dbReference>
<name>E3H6Q3_ILYPC</name>
<dbReference type="STRING" id="572544.Ilyop_0635"/>
<keyword evidence="3" id="KW-0677">Repeat</keyword>
<dbReference type="Gene3D" id="3.40.950.10">
    <property type="entry name" value="Fe-only Hydrogenase (Larger Subunit), Chain L, domain 3"/>
    <property type="match status" value="1"/>
</dbReference>
<dbReference type="Gene3D" id="3.30.70.20">
    <property type="match status" value="1"/>
</dbReference>
<dbReference type="Pfam" id="PF13510">
    <property type="entry name" value="Fer2_4"/>
    <property type="match status" value="1"/>
</dbReference>
<dbReference type="Pfam" id="PF02906">
    <property type="entry name" value="Fe_hyd_lg_C"/>
    <property type="match status" value="1"/>
</dbReference>
<dbReference type="CDD" id="cd00207">
    <property type="entry name" value="fer2"/>
    <property type="match status" value="1"/>
</dbReference>
<dbReference type="InterPro" id="IPR009016">
    <property type="entry name" value="Fe_hydrogenase"/>
</dbReference>
<dbReference type="InterPro" id="IPR017900">
    <property type="entry name" value="4Fe4S_Fe_S_CS"/>
</dbReference>
<dbReference type="PROSITE" id="PS51379">
    <property type="entry name" value="4FE4S_FER_2"/>
    <property type="match status" value="2"/>
</dbReference>
<dbReference type="InterPro" id="IPR050340">
    <property type="entry name" value="Cytosolic_Fe-S_CAF"/>
</dbReference>
<dbReference type="NCBIfam" id="TIGR02512">
    <property type="entry name" value="FeFe_hydrog_A"/>
    <property type="match status" value="1"/>
</dbReference>
<dbReference type="Pfam" id="PF10588">
    <property type="entry name" value="NADH-G_4Fe-4S_3"/>
    <property type="match status" value="1"/>
</dbReference>
<dbReference type="InterPro" id="IPR001041">
    <property type="entry name" value="2Fe-2S_ferredoxin-type"/>
</dbReference>
<dbReference type="InterPro" id="IPR013352">
    <property type="entry name" value="Fe_hydrogenase_subset"/>
</dbReference>
<gene>
    <name evidence="9" type="ordered locus">Ilyop_0635</name>
</gene>
<keyword evidence="4" id="KW-0408">Iron</keyword>
<evidence type="ECO:0000313" key="9">
    <source>
        <dbReference type="EMBL" id="ADO82422.1"/>
    </source>
</evidence>
<evidence type="ECO:0000259" key="6">
    <source>
        <dbReference type="PROSITE" id="PS51085"/>
    </source>
</evidence>
<reference evidence="9 10" key="1">
    <citation type="journal article" date="2010" name="Stand. Genomic Sci.">
        <title>Complete genome sequence of Ilyobacter polytropus type strain (CuHbu1).</title>
        <authorList>
            <person name="Sikorski J."/>
            <person name="Chertkov O."/>
            <person name="Lapidus A."/>
            <person name="Nolan M."/>
            <person name="Lucas S."/>
            <person name="Del Rio T.G."/>
            <person name="Tice H."/>
            <person name="Cheng J.F."/>
            <person name="Tapia R."/>
            <person name="Han C."/>
            <person name="Goodwin L."/>
            <person name="Pitluck S."/>
            <person name="Liolios K."/>
            <person name="Ivanova N."/>
            <person name="Mavromatis K."/>
            <person name="Mikhailova N."/>
            <person name="Pati A."/>
            <person name="Chen A."/>
            <person name="Palaniappan K."/>
            <person name="Land M."/>
            <person name="Hauser L."/>
            <person name="Chang Y.J."/>
            <person name="Jeffries C.D."/>
            <person name="Brambilla E."/>
            <person name="Yasawong M."/>
            <person name="Rohde M."/>
            <person name="Pukall R."/>
            <person name="Spring S."/>
            <person name="Goker M."/>
            <person name="Woyke T."/>
            <person name="Bristow J."/>
            <person name="Eisen J.A."/>
            <person name="Markowitz V."/>
            <person name="Hugenholtz P."/>
            <person name="Kyrpides N.C."/>
            <person name="Klenk H.P."/>
        </authorList>
    </citation>
    <scope>NUCLEOTIDE SEQUENCE [LARGE SCALE GENOMIC DNA]</scope>
    <source>
        <strain evidence="10">ATCC 51220 / DSM 2926 / LMG 16218 / CuHBu1</strain>
    </source>
</reference>
<dbReference type="FunFam" id="3.10.20.740:FF:000003">
    <property type="entry name" value="Formate dehydrogenase subunit alpha"/>
    <property type="match status" value="1"/>
</dbReference>
<dbReference type="GO" id="GO:0005506">
    <property type="term" value="F:iron ion binding"/>
    <property type="evidence" value="ECO:0007669"/>
    <property type="project" value="InterPro"/>
</dbReference>
<dbReference type="Pfam" id="PF12838">
    <property type="entry name" value="Fer4_7"/>
    <property type="match status" value="1"/>
</dbReference>
<dbReference type="PANTHER" id="PTHR11615">
    <property type="entry name" value="NITRATE, FORMATE, IRON DEHYDROGENASE"/>
    <property type="match status" value="1"/>
</dbReference>
<feature type="domain" description="4Fe-4S ferredoxin-type" evidence="7">
    <location>
        <begin position="179"/>
        <end position="208"/>
    </location>
</feature>
<dbReference type="RefSeq" id="WP_013387092.1">
    <property type="nucleotide sequence ID" value="NC_014632.1"/>
</dbReference>
<keyword evidence="10" id="KW-1185">Reference proteome</keyword>
<dbReference type="SMART" id="SM00929">
    <property type="entry name" value="NADH-G_4Fe-4S_3"/>
    <property type="match status" value="1"/>
</dbReference>
<dbReference type="InterPro" id="IPR017896">
    <property type="entry name" value="4Fe4S_Fe-S-bd"/>
</dbReference>
<dbReference type="OrthoDB" id="9805142at2"/>
<dbReference type="InterPro" id="IPR003149">
    <property type="entry name" value="Fe_hydrogenase_ssu"/>
</dbReference>